<comment type="caution">
    <text evidence="1">The sequence shown here is derived from an EMBL/GenBank/DDBJ whole genome shotgun (WGS) entry which is preliminary data.</text>
</comment>
<gene>
    <name evidence="1" type="ORF">VNO77_42337</name>
</gene>
<dbReference type="Proteomes" id="UP001367508">
    <property type="component" value="Unassembled WGS sequence"/>
</dbReference>
<dbReference type="AlphaFoldDB" id="A0AAN9K2B7"/>
<keyword evidence="2" id="KW-1185">Reference proteome</keyword>
<evidence type="ECO:0000313" key="2">
    <source>
        <dbReference type="Proteomes" id="UP001367508"/>
    </source>
</evidence>
<proteinExistence type="predicted"/>
<evidence type="ECO:0000313" key="1">
    <source>
        <dbReference type="EMBL" id="KAK7308711.1"/>
    </source>
</evidence>
<organism evidence="1 2">
    <name type="scientific">Canavalia gladiata</name>
    <name type="common">Sword bean</name>
    <name type="synonym">Dolichos gladiatus</name>
    <dbReference type="NCBI Taxonomy" id="3824"/>
    <lineage>
        <taxon>Eukaryota</taxon>
        <taxon>Viridiplantae</taxon>
        <taxon>Streptophyta</taxon>
        <taxon>Embryophyta</taxon>
        <taxon>Tracheophyta</taxon>
        <taxon>Spermatophyta</taxon>
        <taxon>Magnoliopsida</taxon>
        <taxon>eudicotyledons</taxon>
        <taxon>Gunneridae</taxon>
        <taxon>Pentapetalae</taxon>
        <taxon>rosids</taxon>
        <taxon>fabids</taxon>
        <taxon>Fabales</taxon>
        <taxon>Fabaceae</taxon>
        <taxon>Papilionoideae</taxon>
        <taxon>50 kb inversion clade</taxon>
        <taxon>NPAAA clade</taxon>
        <taxon>indigoferoid/millettioid clade</taxon>
        <taxon>Phaseoleae</taxon>
        <taxon>Canavalia</taxon>
    </lineage>
</organism>
<name>A0AAN9K2B7_CANGL</name>
<reference evidence="1 2" key="1">
    <citation type="submission" date="2024-01" db="EMBL/GenBank/DDBJ databases">
        <title>The genomes of 5 underutilized Papilionoideae crops provide insights into root nodulation and disease resistanc.</title>
        <authorList>
            <person name="Jiang F."/>
        </authorList>
    </citation>
    <scope>NUCLEOTIDE SEQUENCE [LARGE SCALE GENOMIC DNA]</scope>
    <source>
        <strain evidence="1">LVBAO_FW01</strain>
        <tissue evidence="1">Leaves</tissue>
    </source>
</reference>
<dbReference type="EMBL" id="JAYMYQ010000010">
    <property type="protein sequence ID" value="KAK7308711.1"/>
    <property type="molecule type" value="Genomic_DNA"/>
</dbReference>
<sequence length="122" mass="13589">MIPVDVINSPLMTSRRDWLVLGGLGCARSWLSLKLYVGVVLVRPFSCLLVRLRYEDLKNTHDPQFLHGEIVLVYIPQQHRGGVELVDVGASHAHGDTVVQNQSFSGGPSIMLVLQSYHDHNC</sequence>
<protein>
    <submittedName>
        <fullName evidence="1">Uncharacterized protein</fullName>
    </submittedName>
</protein>
<accession>A0AAN9K2B7</accession>